<proteinExistence type="inferred from homology"/>
<dbReference type="Pfam" id="PF00005">
    <property type="entry name" value="ABC_tran"/>
    <property type="match status" value="2"/>
</dbReference>
<feature type="domain" description="ABC transporter" evidence="10">
    <location>
        <begin position="278"/>
        <end position="525"/>
    </location>
</feature>
<organism evidence="11 12">
    <name type="scientific">Paraburkholderia nemoris</name>
    <dbReference type="NCBI Taxonomy" id="2793076"/>
    <lineage>
        <taxon>Bacteria</taxon>
        <taxon>Pseudomonadati</taxon>
        <taxon>Pseudomonadota</taxon>
        <taxon>Betaproteobacteria</taxon>
        <taxon>Burkholderiales</taxon>
        <taxon>Burkholderiaceae</taxon>
        <taxon>Paraburkholderia</taxon>
    </lineage>
</organism>
<keyword evidence="7 11" id="KW-0067">ATP-binding</keyword>
<dbReference type="Gene3D" id="3.40.50.300">
    <property type="entry name" value="P-loop containing nucleotide triphosphate hydrolases"/>
    <property type="match status" value="2"/>
</dbReference>
<evidence type="ECO:0000256" key="6">
    <source>
        <dbReference type="ARBA" id="ARBA00022741"/>
    </source>
</evidence>
<dbReference type="PROSITE" id="PS50893">
    <property type="entry name" value="ABC_TRANSPORTER_2"/>
    <property type="match status" value="2"/>
</dbReference>
<dbReference type="SUPFAM" id="SSF52540">
    <property type="entry name" value="P-loop containing nucleoside triphosphate hydrolases"/>
    <property type="match status" value="2"/>
</dbReference>
<keyword evidence="8" id="KW-1278">Translocase</keyword>
<keyword evidence="12" id="KW-1185">Reference proteome</keyword>
<reference evidence="11 12" key="1">
    <citation type="submission" date="2021-02" db="EMBL/GenBank/DDBJ databases">
        <authorList>
            <person name="Vanwijnsberghe S."/>
        </authorList>
    </citation>
    <scope>NUCLEOTIDE SEQUENCE [LARGE SCALE GENOMIC DNA]</scope>
    <source>
        <strain evidence="11 12">R-69776</strain>
    </source>
</reference>
<dbReference type="Proteomes" id="UP000673821">
    <property type="component" value="Unassembled WGS sequence"/>
</dbReference>
<gene>
    <name evidence="11" type="primary">gsiA_4</name>
    <name evidence="11" type="ORF">R69776_06237</name>
</gene>
<comment type="caution">
    <text evidence="11">The sequence shown here is derived from an EMBL/GenBank/DDBJ whole genome shotgun (WGS) entry which is preliminary data.</text>
</comment>
<dbReference type="PANTHER" id="PTHR43297">
    <property type="entry name" value="OLIGOPEPTIDE TRANSPORT ATP-BINDING PROTEIN APPD"/>
    <property type="match status" value="1"/>
</dbReference>
<sequence>MSGIVLEAAGLTVDAFADDGRVRRVLDGVSFALERGGVLGVIGESGAGKSTLGLAALGHFRHGLRAVGGRVMLVDCDMLAQPDRPVHPLRGSKIAYVAQSASAAFTPTLRLIDQVVETAVVRRLMPAREAVRRAVELFALLGLPDPDSFGQRYPHQVSGGQLQRAMTAMALCNAPDVIVFDEPTTALDADTRDQVLATISHALRSTGTAALYVSHDLPVVARIADQLLVLRDGRTVEYGPTQQVVTAPRDEYTRRLLGVSHVAREAVVEPVKRAAPALVVEGIDVSYGGTPILERVSFDIRAGQTLAVVGRSGSGKSSLARVVTGLLSPDAGRVLLGGAPLAPNYRRRTKGQLRAVQLIHQLPDIALNPGHTVREAIGRPLTFYFGLRGADRERRIAALAAQMELDSALLDRYPHQLSGGQKQRVCIARAFSAEPAVLVCDEPTSALDPLVGQSVLKLFTRLQHESGIAMLFITHDPATVRAVADIVLSIEQRRTAYVDPAFIDAPGADTALLDRTASIHRAGYKS</sequence>
<dbReference type="GO" id="GO:0005524">
    <property type="term" value="F:ATP binding"/>
    <property type="evidence" value="ECO:0007669"/>
    <property type="project" value="UniProtKB-KW"/>
</dbReference>
<dbReference type="InterPro" id="IPR027417">
    <property type="entry name" value="P-loop_NTPase"/>
</dbReference>
<evidence type="ECO:0000256" key="9">
    <source>
        <dbReference type="ARBA" id="ARBA00023136"/>
    </source>
</evidence>
<dbReference type="InterPro" id="IPR003593">
    <property type="entry name" value="AAA+_ATPase"/>
</dbReference>
<evidence type="ECO:0000256" key="8">
    <source>
        <dbReference type="ARBA" id="ARBA00022967"/>
    </source>
</evidence>
<keyword evidence="6" id="KW-0547">Nucleotide-binding</keyword>
<keyword evidence="5" id="KW-0997">Cell inner membrane</keyword>
<comment type="similarity">
    <text evidence="2">Belongs to the ABC transporter superfamily.</text>
</comment>
<feature type="domain" description="ABC transporter" evidence="10">
    <location>
        <begin position="6"/>
        <end position="257"/>
    </location>
</feature>
<dbReference type="InterPro" id="IPR003439">
    <property type="entry name" value="ABC_transporter-like_ATP-bd"/>
</dbReference>
<keyword evidence="9" id="KW-0472">Membrane</keyword>
<dbReference type="InterPro" id="IPR017871">
    <property type="entry name" value="ABC_transporter-like_CS"/>
</dbReference>
<dbReference type="RefSeq" id="WP_200660444.1">
    <property type="nucleotide sequence ID" value="NZ_CAJNBH010000023.1"/>
</dbReference>
<dbReference type="EMBL" id="CAJNBH010000023">
    <property type="protein sequence ID" value="CAE6822998.1"/>
    <property type="molecule type" value="Genomic_DNA"/>
</dbReference>
<dbReference type="PROSITE" id="PS00211">
    <property type="entry name" value="ABC_TRANSPORTER_1"/>
    <property type="match status" value="1"/>
</dbReference>
<keyword evidence="3" id="KW-0813">Transport</keyword>
<evidence type="ECO:0000256" key="4">
    <source>
        <dbReference type="ARBA" id="ARBA00022475"/>
    </source>
</evidence>
<evidence type="ECO:0000313" key="12">
    <source>
        <dbReference type="Proteomes" id="UP000673821"/>
    </source>
</evidence>
<evidence type="ECO:0000256" key="3">
    <source>
        <dbReference type="ARBA" id="ARBA00022448"/>
    </source>
</evidence>
<evidence type="ECO:0000256" key="2">
    <source>
        <dbReference type="ARBA" id="ARBA00005417"/>
    </source>
</evidence>
<protein>
    <submittedName>
        <fullName evidence="11">Glutathione import ATP-binding protein GsiA</fullName>
    </submittedName>
</protein>
<comment type="subcellular location">
    <subcellularLocation>
        <location evidence="1">Cell inner membrane</location>
        <topology evidence="1">Peripheral membrane protein</topology>
    </subcellularLocation>
</comment>
<dbReference type="PANTHER" id="PTHR43297:SF14">
    <property type="entry name" value="ATPASE AAA-TYPE CORE DOMAIN-CONTAINING PROTEIN"/>
    <property type="match status" value="1"/>
</dbReference>
<dbReference type="SMART" id="SM00382">
    <property type="entry name" value="AAA"/>
    <property type="match status" value="2"/>
</dbReference>
<evidence type="ECO:0000313" key="11">
    <source>
        <dbReference type="EMBL" id="CAE6822998.1"/>
    </source>
</evidence>
<evidence type="ECO:0000259" key="10">
    <source>
        <dbReference type="PROSITE" id="PS50893"/>
    </source>
</evidence>
<evidence type="ECO:0000256" key="1">
    <source>
        <dbReference type="ARBA" id="ARBA00004417"/>
    </source>
</evidence>
<keyword evidence="4" id="KW-1003">Cell membrane</keyword>
<name>A0ABN7MVQ4_9BURK</name>
<accession>A0ABN7MVQ4</accession>
<evidence type="ECO:0000256" key="5">
    <source>
        <dbReference type="ARBA" id="ARBA00022519"/>
    </source>
</evidence>
<dbReference type="CDD" id="cd03257">
    <property type="entry name" value="ABC_NikE_OppD_transporters"/>
    <property type="match status" value="2"/>
</dbReference>
<evidence type="ECO:0000256" key="7">
    <source>
        <dbReference type="ARBA" id="ARBA00022840"/>
    </source>
</evidence>
<dbReference type="InterPro" id="IPR050388">
    <property type="entry name" value="ABC_Ni/Peptide_Import"/>
</dbReference>